<protein>
    <recommendedName>
        <fullName evidence="4">Pectinesterase catalytic domain-containing protein</fullName>
    </recommendedName>
</protein>
<proteinExistence type="predicted"/>
<reference evidence="5 6" key="1">
    <citation type="submission" date="2021-02" db="EMBL/GenBank/DDBJ databases">
        <title>Plant Genome Project.</title>
        <authorList>
            <person name="Zhang R.-G."/>
        </authorList>
    </citation>
    <scope>NUCLEOTIDE SEQUENCE [LARGE SCALE GENOMIC DNA]</scope>
    <source>
        <tissue evidence="5">Leaves</tissue>
    </source>
</reference>
<keyword evidence="6" id="KW-1185">Reference proteome</keyword>
<dbReference type="PANTHER" id="PTHR31707">
    <property type="entry name" value="PECTINESTERASE"/>
    <property type="match status" value="1"/>
</dbReference>
<comment type="caution">
    <text evidence="5">The sequence shown here is derived from an EMBL/GenBank/DDBJ whole genome shotgun (WGS) entry which is preliminary data.</text>
</comment>
<evidence type="ECO:0000259" key="4">
    <source>
        <dbReference type="Pfam" id="PF01095"/>
    </source>
</evidence>
<dbReference type="Proteomes" id="UP000827721">
    <property type="component" value="Unassembled WGS sequence"/>
</dbReference>
<sequence>MVTKNFTNVIFLGDSPIKTKITRNKNYINGSNTMRTATVSTLGPNFIAKDMGFENSAEAVKHQAVALKVQADKSVFYNCQMDGYQDTLYASTSTPNFTATVPLALP</sequence>
<accession>A0ABQ8IAT5</accession>
<organism evidence="5 6">
    <name type="scientific">Xanthoceras sorbifolium</name>
    <dbReference type="NCBI Taxonomy" id="99658"/>
    <lineage>
        <taxon>Eukaryota</taxon>
        <taxon>Viridiplantae</taxon>
        <taxon>Streptophyta</taxon>
        <taxon>Embryophyta</taxon>
        <taxon>Tracheophyta</taxon>
        <taxon>Spermatophyta</taxon>
        <taxon>Magnoliopsida</taxon>
        <taxon>eudicotyledons</taxon>
        <taxon>Gunneridae</taxon>
        <taxon>Pentapetalae</taxon>
        <taxon>rosids</taxon>
        <taxon>malvids</taxon>
        <taxon>Sapindales</taxon>
        <taxon>Sapindaceae</taxon>
        <taxon>Xanthoceroideae</taxon>
        <taxon>Xanthoceras</taxon>
    </lineage>
</organism>
<evidence type="ECO:0000256" key="2">
    <source>
        <dbReference type="ARBA" id="ARBA00022801"/>
    </source>
</evidence>
<evidence type="ECO:0000256" key="3">
    <source>
        <dbReference type="ARBA" id="ARBA00023085"/>
    </source>
</evidence>
<dbReference type="Gene3D" id="2.160.20.10">
    <property type="entry name" value="Single-stranded right-handed beta-helix, Pectin lyase-like"/>
    <property type="match status" value="1"/>
</dbReference>
<evidence type="ECO:0000313" key="5">
    <source>
        <dbReference type="EMBL" id="KAH7573539.1"/>
    </source>
</evidence>
<dbReference type="InterPro" id="IPR012334">
    <property type="entry name" value="Pectin_lyas_fold"/>
</dbReference>
<dbReference type="InterPro" id="IPR000070">
    <property type="entry name" value="Pectinesterase_cat"/>
</dbReference>
<name>A0ABQ8IAT5_9ROSI</name>
<dbReference type="EMBL" id="JAFEMO010000003">
    <property type="protein sequence ID" value="KAH7573539.1"/>
    <property type="molecule type" value="Genomic_DNA"/>
</dbReference>
<gene>
    <name evidence="5" type="ORF">JRO89_XS03G0168400</name>
</gene>
<feature type="domain" description="Pectinesterase catalytic" evidence="4">
    <location>
        <begin position="2"/>
        <end position="93"/>
    </location>
</feature>
<keyword evidence="2" id="KW-0378">Hydrolase</keyword>
<keyword evidence="3" id="KW-0063">Aspartyl esterase</keyword>
<dbReference type="SUPFAM" id="SSF51126">
    <property type="entry name" value="Pectin lyase-like"/>
    <property type="match status" value="1"/>
</dbReference>
<dbReference type="Pfam" id="PF01095">
    <property type="entry name" value="Pectinesterase"/>
    <property type="match status" value="1"/>
</dbReference>
<evidence type="ECO:0000313" key="6">
    <source>
        <dbReference type="Proteomes" id="UP000827721"/>
    </source>
</evidence>
<comment type="pathway">
    <text evidence="1">Glycan metabolism; pectin degradation; 2-dehydro-3-deoxy-D-gluconate from pectin: step 1/5.</text>
</comment>
<evidence type="ECO:0000256" key="1">
    <source>
        <dbReference type="ARBA" id="ARBA00005184"/>
    </source>
</evidence>
<dbReference type="InterPro" id="IPR011050">
    <property type="entry name" value="Pectin_lyase_fold/virulence"/>
</dbReference>